<evidence type="ECO:0000313" key="2">
    <source>
        <dbReference type="Proteomes" id="UP000032142"/>
    </source>
</evidence>
<accession>A0A0B0M955</accession>
<dbReference type="EMBL" id="JRRC01000314">
    <property type="protein sequence ID" value="KHF97229.1"/>
    <property type="molecule type" value="Genomic_DNA"/>
</dbReference>
<reference evidence="2" key="1">
    <citation type="submission" date="2014-09" db="EMBL/GenBank/DDBJ databases">
        <authorList>
            <person name="Mudge J."/>
            <person name="Ramaraj T."/>
            <person name="Lindquist I.E."/>
            <person name="Bharti A.K."/>
            <person name="Sundararajan A."/>
            <person name="Cameron C.T."/>
            <person name="Woodward J.E."/>
            <person name="May G.D."/>
            <person name="Brubaker C."/>
            <person name="Broadhvest J."/>
            <person name="Wilkins T.A."/>
        </authorList>
    </citation>
    <scope>NUCLEOTIDE SEQUENCE</scope>
    <source>
        <strain evidence="2">cv. AKA8401</strain>
    </source>
</reference>
<organism evidence="1 2">
    <name type="scientific">Gossypium arboreum</name>
    <name type="common">Tree cotton</name>
    <name type="synonym">Gossypium nanking</name>
    <dbReference type="NCBI Taxonomy" id="29729"/>
    <lineage>
        <taxon>Eukaryota</taxon>
        <taxon>Viridiplantae</taxon>
        <taxon>Streptophyta</taxon>
        <taxon>Embryophyta</taxon>
        <taxon>Tracheophyta</taxon>
        <taxon>Spermatophyta</taxon>
        <taxon>Magnoliopsida</taxon>
        <taxon>eudicotyledons</taxon>
        <taxon>Gunneridae</taxon>
        <taxon>Pentapetalae</taxon>
        <taxon>rosids</taxon>
        <taxon>malvids</taxon>
        <taxon>Malvales</taxon>
        <taxon>Malvaceae</taxon>
        <taxon>Malvoideae</taxon>
        <taxon>Gossypium</taxon>
    </lineage>
</organism>
<evidence type="ECO:0000313" key="1">
    <source>
        <dbReference type="EMBL" id="KHF97229.1"/>
    </source>
</evidence>
<gene>
    <name evidence="1" type="ORF">F383_36563</name>
</gene>
<dbReference type="Proteomes" id="UP000032142">
    <property type="component" value="Unassembled WGS sequence"/>
</dbReference>
<comment type="caution">
    <text evidence="1">The sequence shown here is derived from an EMBL/GenBank/DDBJ whole genome shotgun (WGS) entry which is preliminary data.</text>
</comment>
<protein>
    <submittedName>
        <fullName evidence="1">Uncharacterized protein</fullName>
    </submittedName>
</protein>
<sequence length="50" mass="5723">MHIPVPTRNGIFLILIFDIPNKPLGIIISNTRETLHTRWHISINRPAHAS</sequence>
<proteinExistence type="predicted"/>
<name>A0A0B0M955_GOSAR</name>
<dbReference type="AlphaFoldDB" id="A0A0B0M955"/>
<keyword evidence="2" id="KW-1185">Reference proteome</keyword>